<dbReference type="PATRIC" id="fig|1158606.3.peg.1838"/>
<reference evidence="1 2" key="1">
    <citation type="submission" date="2013-02" db="EMBL/GenBank/DDBJ databases">
        <title>The Genome Sequence of Enterococcus asini ATCC_700915.</title>
        <authorList>
            <consortium name="The Broad Institute Genome Sequencing Platform"/>
            <consortium name="The Broad Institute Genome Sequencing Center for Infectious Disease"/>
            <person name="Earl A.M."/>
            <person name="Gilmore M.S."/>
            <person name="Lebreton F."/>
            <person name="Walker B."/>
            <person name="Young S.K."/>
            <person name="Zeng Q."/>
            <person name="Gargeya S."/>
            <person name="Fitzgerald M."/>
            <person name="Haas B."/>
            <person name="Abouelleil A."/>
            <person name="Alvarado L."/>
            <person name="Arachchi H.M."/>
            <person name="Berlin A.M."/>
            <person name="Chapman S.B."/>
            <person name="Dewar J."/>
            <person name="Goldberg J."/>
            <person name="Griggs A."/>
            <person name="Gujja S."/>
            <person name="Hansen M."/>
            <person name="Howarth C."/>
            <person name="Imamovic A."/>
            <person name="Larimer J."/>
            <person name="McCowan C."/>
            <person name="Murphy C."/>
            <person name="Neiman D."/>
            <person name="Pearson M."/>
            <person name="Priest M."/>
            <person name="Roberts A."/>
            <person name="Saif S."/>
            <person name="Shea T."/>
            <person name="Sisk P."/>
            <person name="Sykes S."/>
            <person name="Wortman J."/>
            <person name="Nusbaum C."/>
            <person name="Birren B."/>
        </authorList>
    </citation>
    <scope>NUCLEOTIDE SEQUENCE [LARGE SCALE GENOMIC DNA]</scope>
    <source>
        <strain evidence="1 2">ATCC 700915</strain>
    </source>
</reference>
<evidence type="ECO:0000313" key="1">
    <source>
        <dbReference type="EMBL" id="EOH85600.1"/>
    </source>
</evidence>
<evidence type="ECO:0000313" key="2">
    <source>
        <dbReference type="Proteomes" id="UP000013777"/>
    </source>
</evidence>
<comment type="caution">
    <text evidence="1">The sequence shown here is derived from an EMBL/GenBank/DDBJ whole genome shotgun (WGS) entry which is preliminary data.</text>
</comment>
<dbReference type="AlphaFoldDB" id="R2RQ88"/>
<dbReference type="GeneID" id="78364889"/>
<keyword evidence="2" id="KW-1185">Reference proteome</keyword>
<gene>
    <name evidence="1" type="ORF">UAS_01893</name>
</gene>
<dbReference type="EMBL" id="AJAP01000019">
    <property type="protein sequence ID" value="EOH85600.1"/>
    <property type="molecule type" value="Genomic_DNA"/>
</dbReference>
<dbReference type="InterPro" id="IPR025716">
    <property type="entry name" value="Post-transcriptional_regulator"/>
</dbReference>
<sequence length="89" mass="11172">MKWWEKWYFGKSLRQKLSEFHGAGYEHVTIAELWEYCQWLWSKKKVQKKSEQRQLLQQVTPYDFFDYQQIQIRTHQESLQEMEDFSDLF</sequence>
<dbReference type="OrthoDB" id="1646015at2"/>
<dbReference type="STRING" id="57732.RU94_GL001185"/>
<protein>
    <recommendedName>
        <fullName evidence="3">Post-transcriptional regulator</fullName>
    </recommendedName>
</protein>
<dbReference type="RefSeq" id="WP_010754517.1">
    <property type="nucleotide sequence ID" value="NZ_ASVU01000001.1"/>
</dbReference>
<accession>R2RQ88</accession>
<proteinExistence type="predicted"/>
<dbReference type="Proteomes" id="UP000013777">
    <property type="component" value="Unassembled WGS sequence"/>
</dbReference>
<organism evidence="1 2">
    <name type="scientific">Enterococcus asini ATCC 700915</name>
    <dbReference type="NCBI Taxonomy" id="1158606"/>
    <lineage>
        <taxon>Bacteria</taxon>
        <taxon>Bacillati</taxon>
        <taxon>Bacillota</taxon>
        <taxon>Bacilli</taxon>
        <taxon>Lactobacillales</taxon>
        <taxon>Enterococcaceae</taxon>
        <taxon>Enterococcus</taxon>
    </lineage>
</organism>
<evidence type="ECO:0008006" key="3">
    <source>
        <dbReference type="Google" id="ProtNLM"/>
    </source>
</evidence>
<name>R2RQ88_9ENTE</name>
<dbReference type="HOGENOM" id="CLU_161841_2_0_9"/>
<dbReference type="Pfam" id="PF13797">
    <property type="entry name" value="Post_transc_reg"/>
    <property type="match status" value="1"/>
</dbReference>